<dbReference type="NCBIfam" id="NF009379">
    <property type="entry name" value="PRK12740.1-3"/>
    <property type="match status" value="1"/>
</dbReference>
<dbReference type="Pfam" id="PF22042">
    <property type="entry name" value="EF-G_D2"/>
    <property type="match status" value="1"/>
</dbReference>
<comment type="function">
    <text evidence="6 7">Catalyzes the GTP-dependent ribosomal translocation step during translation elongation. During this step, the ribosome changes from the pre-translocational (PRE) to the post-translocational (POST) state as the newly formed A-site-bound peptidyl-tRNA and P-site-bound deacylated tRNA move to the P and E sites, respectively. Catalyzes the coordinated movement of the two tRNA molecules, the mRNA and conformational changes in the ribosome.</text>
</comment>
<feature type="binding site" evidence="7">
    <location>
        <begin position="19"/>
        <end position="26"/>
    </location>
    <ligand>
        <name>GTP</name>
        <dbReference type="ChEBI" id="CHEBI:37565"/>
    </ligand>
</feature>
<keyword evidence="3 7" id="KW-0251">Elongation factor</keyword>
<organism evidence="10 11">
    <name type="scientific">Actinocorallia longicatena</name>
    <dbReference type="NCBI Taxonomy" id="111803"/>
    <lineage>
        <taxon>Bacteria</taxon>
        <taxon>Bacillati</taxon>
        <taxon>Actinomycetota</taxon>
        <taxon>Actinomycetes</taxon>
        <taxon>Streptosporangiales</taxon>
        <taxon>Thermomonosporaceae</taxon>
        <taxon>Actinocorallia</taxon>
    </lineage>
</organism>
<dbReference type="CDD" id="cd04088">
    <property type="entry name" value="EFG_mtEFG_II"/>
    <property type="match status" value="1"/>
</dbReference>
<evidence type="ECO:0000256" key="3">
    <source>
        <dbReference type="ARBA" id="ARBA00022768"/>
    </source>
</evidence>
<dbReference type="CDD" id="cd03713">
    <property type="entry name" value="EFG_mtEFG_C"/>
    <property type="match status" value="1"/>
</dbReference>
<dbReference type="Pfam" id="PF00679">
    <property type="entry name" value="EFG_C"/>
    <property type="match status" value="1"/>
</dbReference>
<dbReference type="Gene3D" id="3.30.230.10">
    <property type="match status" value="1"/>
</dbReference>
<dbReference type="PRINTS" id="PR00315">
    <property type="entry name" value="ELONGATNFCT"/>
</dbReference>
<dbReference type="SUPFAM" id="SSF54980">
    <property type="entry name" value="EF-G C-terminal domain-like"/>
    <property type="match status" value="2"/>
</dbReference>
<evidence type="ECO:0000256" key="7">
    <source>
        <dbReference type="HAMAP-Rule" id="MF_00054"/>
    </source>
</evidence>
<dbReference type="InterPro" id="IPR027417">
    <property type="entry name" value="P-loop_NTPase"/>
</dbReference>
<dbReference type="NCBIfam" id="NF009381">
    <property type="entry name" value="PRK12740.1-5"/>
    <property type="match status" value="1"/>
</dbReference>
<dbReference type="InterPro" id="IPR035647">
    <property type="entry name" value="EFG_III/V"/>
</dbReference>
<proteinExistence type="inferred from homology"/>
<dbReference type="InterPro" id="IPR009000">
    <property type="entry name" value="Transl_B-barrel_sf"/>
</dbReference>
<dbReference type="InterPro" id="IPR020568">
    <property type="entry name" value="Ribosomal_Su5_D2-typ_SF"/>
</dbReference>
<dbReference type="InterPro" id="IPR041095">
    <property type="entry name" value="EFG_II"/>
</dbReference>
<dbReference type="Pfam" id="PF00009">
    <property type="entry name" value="GTP_EFTU"/>
    <property type="match status" value="1"/>
</dbReference>
<dbReference type="SUPFAM" id="SSF54211">
    <property type="entry name" value="Ribosomal protein S5 domain 2-like"/>
    <property type="match status" value="1"/>
</dbReference>
<dbReference type="InterPro" id="IPR014721">
    <property type="entry name" value="Ribsml_uS5_D2-typ_fold_subgr"/>
</dbReference>
<evidence type="ECO:0000256" key="1">
    <source>
        <dbReference type="ARBA" id="ARBA00005870"/>
    </source>
</evidence>
<keyword evidence="11" id="KW-1185">Reference proteome</keyword>
<dbReference type="NCBIfam" id="TIGR00231">
    <property type="entry name" value="small_GTP"/>
    <property type="match status" value="1"/>
</dbReference>
<dbReference type="InterPro" id="IPR035649">
    <property type="entry name" value="EFG_V"/>
</dbReference>
<dbReference type="InterPro" id="IPR000640">
    <property type="entry name" value="EFG_V-like"/>
</dbReference>
<dbReference type="RefSeq" id="WP_344824109.1">
    <property type="nucleotide sequence ID" value="NZ_BAAAUV010000003.1"/>
</dbReference>
<evidence type="ECO:0000256" key="6">
    <source>
        <dbReference type="ARBA" id="ARBA00024731"/>
    </source>
</evidence>
<dbReference type="PROSITE" id="PS00301">
    <property type="entry name" value="G_TR_1"/>
    <property type="match status" value="1"/>
</dbReference>
<dbReference type="CDD" id="cd01886">
    <property type="entry name" value="EF-G"/>
    <property type="match status" value="1"/>
</dbReference>
<feature type="binding site" evidence="7">
    <location>
        <begin position="87"/>
        <end position="91"/>
    </location>
    <ligand>
        <name>GTP</name>
        <dbReference type="ChEBI" id="CHEBI:37565"/>
    </ligand>
</feature>
<dbReference type="PROSITE" id="PS51722">
    <property type="entry name" value="G_TR_2"/>
    <property type="match status" value="1"/>
</dbReference>
<keyword evidence="5 7" id="KW-0342">GTP-binding</keyword>
<comment type="subcellular location">
    <subcellularLocation>
        <location evidence="7">Cytoplasm</location>
    </subcellularLocation>
</comment>
<dbReference type="InterPro" id="IPR031157">
    <property type="entry name" value="G_TR_CS"/>
</dbReference>
<dbReference type="Gene3D" id="2.40.30.10">
    <property type="entry name" value="Translation factors"/>
    <property type="match status" value="1"/>
</dbReference>
<protein>
    <recommendedName>
        <fullName evidence="7 8">Elongation factor G</fullName>
        <shortName evidence="7">EF-G</shortName>
    </recommendedName>
</protein>
<feature type="domain" description="Tr-type G" evidence="9">
    <location>
        <begin position="10"/>
        <end position="290"/>
    </location>
</feature>
<dbReference type="Proteomes" id="UP001501237">
    <property type="component" value="Unassembled WGS sequence"/>
</dbReference>
<keyword evidence="2 7" id="KW-0547">Nucleotide-binding</keyword>
<evidence type="ECO:0000259" key="9">
    <source>
        <dbReference type="PROSITE" id="PS51722"/>
    </source>
</evidence>
<dbReference type="InterPro" id="IPR005225">
    <property type="entry name" value="Small_GTP-bd"/>
</dbReference>
<dbReference type="HAMAP" id="MF_00054_B">
    <property type="entry name" value="EF_G_EF_2_B"/>
    <property type="match status" value="1"/>
</dbReference>
<evidence type="ECO:0000256" key="2">
    <source>
        <dbReference type="ARBA" id="ARBA00022741"/>
    </source>
</evidence>
<evidence type="ECO:0000256" key="8">
    <source>
        <dbReference type="NCBIfam" id="TIGR00484"/>
    </source>
</evidence>
<dbReference type="InterPro" id="IPR047872">
    <property type="entry name" value="EFG_IV"/>
</dbReference>
<dbReference type="PANTHER" id="PTHR43261">
    <property type="entry name" value="TRANSLATION ELONGATION FACTOR G-RELATED"/>
    <property type="match status" value="1"/>
</dbReference>
<dbReference type="InterPro" id="IPR000795">
    <property type="entry name" value="T_Tr_GTP-bd_dom"/>
</dbReference>
<dbReference type="Gene3D" id="3.30.70.240">
    <property type="match status" value="1"/>
</dbReference>
<evidence type="ECO:0000313" key="11">
    <source>
        <dbReference type="Proteomes" id="UP001501237"/>
    </source>
</evidence>
<dbReference type="NCBIfam" id="TIGR00484">
    <property type="entry name" value="EF-G"/>
    <property type="match status" value="1"/>
</dbReference>
<dbReference type="SMART" id="SM00838">
    <property type="entry name" value="EFG_C"/>
    <property type="match status" value="1"/>
</dbReference>
<dbReference type="InterPro" id="IPR005517">
    <property type="entry name" value="Transl_elong_EFG/EF2_IV"/>
</dbReference>
<keyword evidence="7" id="KW-0963">Cytoplasm</keyword>
<evidence type="ECO:0000256" key="4">
    <source>
        <dbReference type="ARBA" id="ARBA00022917"/>
    </source>
</evidence>
<accession>A0ABP6Q413</accession>
<dbReference type="SUPFAM" id="SSF50447">
    <property type="entry name" value="Translation proteins"/>
    <property type="match status" value="1"/>
</dbReference>
<dbReference type="Pfam" id="PF14492">
    <property type="entry name" value="EFG_III"/>
    <property type="match status" value="1"/>
</dbReference>
<feature type="binding site" evidence="7">
    <location>
        <begin position="141"/>
        <end position="144"/>
    </location>
    <ligand>
        <name>GTP</name>
        <dbReference type="ChEBI" id="CHEBI:37565"/>
    </ligand>
</feature>
<sequence length="703" mass="76880">MAAKTGVDLNRVRNIGIMAHIDAGKTTTTERILYYTGMSYKIGEVHDGAATTDWMEQEQERGITITSAAVTCKWSVDNVENTINIIDTPGHVDFTVEVERSLRVLDGAVAVFDGVAGVEPQSETVWRQADRYGVPRICFVNKLDRTGAEFHRCVDMIVNRLNAVPLVMQLPIGAEADFKGVIDLVGMKALVWNAEAKLGEMYDTVDIPDTHLEAAADWRAKLIETLAENDDEIMEIYLEGGEPTNEQIVPAIRRATLAAKLTPVFCGTAFKNKGVQPLLDAIVRFLPSPLDVDAIEGHKMGDEETVILRQPSEDEPFSGLAFKIMSDPHLGKLTFVRVYSGVLEAGSSYLNTVRGRKERIGKIYRMHANKREEIDRVGAGDIVAVMGLKQTTTGETLADEKNPVVLESMSFPAPVISVAIEPKTKADQQKLGTAIQRLAEEDPSFQVRTDEETGQTIISGMGELHLEILVDRMKREFKVEANVGRPQVAYRESITKTVEKVEYTHKKQTGGSGQFGRVIITLSPLGGGSDAYEFENKVSGGRIPREYIPSVDAGCQDAAEFGVLAGYPMVGVKVTLLDGAYHEVDSSEMAFKVAGSMAFKEAARRAGPVLLEPMMAVDVTTPEDNMGDVIGDLNSRRGQIQAMDESHGARIVKALVPLSEMFGYVGDLRSKTQGRAVFTMQFDSYAEVPSNVAQEIIAKAKGE</sequence>
<dbReference type="CDD" id="cd01434">
    <property type="entry name" value="EFG_mtEFG1_IV"/>
    <property type="match status" value="1"/>
</dbReference>
<evidence type="ECO:0000313" key="10">
    <source>
        <dbReference type="EMBL" id="GAA3202628.1"/>
    </source>
</evidence>
<dbReference type="PANTHER" id="PTHR43261:SF1">
    <property type="entry name" value="RIBOSOME-RELEASING FACTOR 2, MITOCHONDRIAL"/>
    <property type="match status" value="1"/>
</dbReference>
<comment type="caution">
    <text evidence="10">The sequence shown here is derived from an EMBL/GenBank/DDBJ whole genome shotgun (WGS) entry which is preliminary data.</text>
</comment>
<evidence type="ECO:0000256" key="5">
    <source>
        <dbReference type="ARBA" id="ARBA00023134"/>
    </source>
</evidence>
<gene>
    <name evidence="10" type="primary">fusA_2</name>
    <name evidence="7" type="synonym">fusA</name>
    <name evidence="10" type="ORF">GCM10010468_16340</name>
</gene>
<dbReference type="GO" id="GO:0003746">
    <property type="term" value="F:translation elongation factor activity"/>
    <property type="evidence" value="ECO:0007669"/>
    <property type="project" value="UniProtKB-KW"/>
</dbReference>
<dbReference type="EMBL" id="BAAAUV010000003">
    <property type="protein sequence ID" value="GAA3202628.1"/>
    <property type="molecule type" value="Genomic_DNA"/>
</dbReference>
<dbReference type="Pfam" id="PF03764">
    <property type="entry name" value="EFG_IV"/>
    <property type="match status" value="1"/>
</dbReference>
<dbReference type="InterPro" id="IPR004540">
    <property type="entry name" value="Transl_elong_EFG/EF2"/>
</dbReference>
<dbReference type="Gene3D" id="3.40.50.300">
    <property type="entry name" value="P-loop containing nucleotide triphosphate hydrolases"/>
    <property type="match status" value="1"/>
</dbReference>
<reference evidence="11" key="1">
    <citation type="journal article" date="2019" name="Int. J. Syst. Evol. Microbiol.">
        <title>The Global Catalogue of Microorganisms (GCM) 10K type strain sequencing project: providing services to taxonomists for standard genome sequencing and annotation.</title>
        <authorList>
            <consortium name="The Broad Institute Genomics Platform"/>
            <consortium name="The Broad Institute Genome Sequencing Center for Infectious Disease"/>
            <person name="Wu L."/>
            <person name="Ma J."/>
        </authorList>
    </citation>
    <scope>NUCLEOTIDE SEQUENCE [LARGE SCALE GENOMIC DNA]</scope>
    <source>
        <strain evidence="11">JCM 9377</strain>
    </source>
</reference>
<dbReference type="SUPFAM" id="SSF52540">
    <property type="entry name" value="P-loop containing nucleoside triphosphate hydrolases"/>
    <property type="match status" value="1"/>
</dbReference>
<dbReference type="InterPro" id="IPR009022">
    <property type="entry name" value="EFG_III"/>
</dbReference>
<comment type="similarity">
    <text evidence="1 7">Belongs to the TRAFAC class translation factor GTPase superfamily. Classic translation factor GTPase family. EF-G/EF-2 subfamily.</text>
</comment>
<name>A0ABP6Q413_9ACTN</name>
<dbReference type="CDD" id="cd16262">
    <property type="entry name" value="EFG_III"/>
    <property type="match status" value="1"/>
</dbReference>
<dbReference type="InterPro" id="IPR053905">
    <property type="entry name" value="EF-G-like_DII"/>
</dbReference>
<dbReference type="Gene3D" id="3.30.70.870">
    <property type="entry name" value="Elongation Factor G (Translational Gtpase), domain 3"/>
    <property type="match status" value="1"/>
</dbReference>
<keyword evidence="4 7" id="KW-0648">Protein biosynthesis</keyword>
<dbReference type="SMART" id="SM00889">
    <property type="entry name" value="EFG_IV"/>
    <property type="match status" value="1"/>
</dbReference>